<dbReference type="AlphaFoldDB" id="A0A178VL36"/>
<accession>A0A178VL36</accession>
<reference evidence="2" key="1">
    <citation type="journal article" date="2016" name="Proc. Natl. Acad. Sci. U.S.A.">
        <title>Chromosome-level assembly of Arabidopsis thaliana Ler reveals the extent of translocation and inversion polymorphisms.</title>
        <authorList>
            <person name="Zapata L."/>
            <person name="Ding J."/>
            <person name="Willing E.M."/>
            <person name="Hartwig B."/>
            <person name="Bezdan D."/>
            <person name="Jiao W.B."/>
            <person name="Patel V."/>
            <person name="Velikkakam James G."/>
            <person name="Koornneef M."/>
            <person name="Ossowski S."/>
            <person name="Schneeberger K."/>
        </authorList>
    </citation>
    <scope>NUCLEOTIDE SEQUENCE [LARGE SCALE GENOMIC DNA]</scope>
    <source>
        <strain evidence="2">cv. Landsberg erecta</strain>
    </source>
</reference>
<proteinExistence type="predicted"/>
<gene>
    <name evidence="1" type="ordered locus">AXX17_At3g03860</name>
</gene>
<protein>
    <submittedName>
        <fullName evidence="1">Uncharacterized protein</fullName>
    </submittedName>
</protein>
<name>A0A178VL36_ARATH</name>
<dbReference type="Proteomes" id="UP000078284">
    <property type="component" value="Chromosome 3"/>
</dbReference>
<organism evidence="1 2">
    <name type="scientific">Arabidopsis thaliana</name>
    <name type="common">Mouse-ear cress</name>
    <dbReference type="NCBI Taxonomy" id="3702"/>
    <lineage>
        <taxon>Eukaryota</taxon>
        <taxon>Viridiplantae</taxon>
        <taxon>Streptophyta</taxon>
        <taxon>Embryophyta</taxon>
        <taxon>Tracheophyta</taxon>
        <taxon>Spermatophyta</taxon>
        <taxon>Magnoliopsida</taxon>
        <taxon>eudicotyledons</taxon>
        <taxon>Gunneridae</taxon>
        <taxon>Pentapetalae</taxon>
        <taxon>rosids</taxon>
        <taxon>malvids</taxon>
        <taxon>Brassicales</taxon>
        <taxon>Brassicaceae</taxon>
        <taxon>Camelineae</taxon>
        <taxon>Arabidopsis</taxon>
    </lineage>
</organism>
<comment type="caution">
    <text evidence="1">The sequence shown here is derived from an EMBL/GenBank/DDBJ whole genome shotgun (WGS) entry which is preliminary data.</text>
</comment>
<dbReference type="ExpressionAtlas" id="A0A178VL36">
    <property type="expression patterns" value="baseline and differential"/>
</dbReference>
<sequence length="131" mass="14060">MLTSPSNALHSSTPHFWPVRRSRLCRSRNFPRFHSGERSSGGGGKLCSLSLLSGSGAGKFSVRALVRPNDTNDADSVGDGFLSKFHSEIESREAKLAALDILVETDLMGRQASSAVTVTDGETIVYTSVFV</sequence>
<evidence type="ECO:0000313" key="2">
    <source>
        <dbReference type="Proteomes" id="UP000078284"/>
    </source>
</evidence>
<dbReference type="EMBL" id="LUHQ01000003">
    <property type="protein sequence ID" value="OAP07097.1"/>
    <property type="molecule type" value="Genomic_DNA"/>
</dbReference>
<evidence type="ECO:0000313" key="1">
    <source>
        <dbReference type="EMBL" id="OAP07097.1"/>
    </source>
</evidence>